<dbReference type="EMBL" id="KN042434">
    <property type="protein sequence ID" value="KFH61976.1"/>
    <property type="molecule type" value="Genomic_DNA"/>
</dbReference>
<dbReference type="PANTHER" id="PTHR10094">
    <property type="entry name" value="STEROL CARRIER PROTEIN 2 SCP-2 FAMILY PROTEIN"/>
    <property type="match status" value="1"/>
</dbReference>
<protein>
    <recommendedName>
        <fullName evidence="1">SCP2 domain-containing protein</fullName>
    </recommendedName>
</protein>
<dbReference type="OrthoDB" id="10265837at2759"/>
<feature type="domain" description="SCP2" evidence="1">
    <location>
        <begin position="22"/>
        <end position="122"/>
    </location>
</feature>
<sequence>MSISVEGYKTSAVLTQLDDHFKTLTPAQRKEQVSKVKGVFQFDVKNEAGKVQTWTLDLKNGEGSIQTGTISGKKPDITIEIADQTFVDLAEGKANGQKLFMSGKIKAKGAVMLATKLDAVLKSTQTKAKL</sequence>
<dbReference type="FunFam" id="3.30.1050.10:FF:000001">
    <property type="entry name" value="Putative Non-specific lipid-transfer protein"/>
    <property type="match status" value="1"/>
</dbReference>
<reference evidence="2 3" key="1">
    <citation type="submission" date="2011-02" db="EMBL/GenBank/DDBJ databases">
        <title>The Genome Sequence of Mortierella verticillata NRRL 6337.</title>
        <authorList>
            <consortium name="The Broad Institute Genome Sequencing Platform"/>
            <person name="Russ C."/>
            <person name="Cuomo C."/>
            <person name="Burger G."/>
            <person name="Gray M.W."/>
            <person name="Holland P.W.H."/>
            <person name="King N."/>
            <person name="Lang F.B.F."/>
            <person name="Roger A.J."/>
            <person name="Ruiz-Trillo I."/>
            <person name="Young S.K."/>
            <person name="Zeng Q."/>
            <person name="Gargeya S."/>
            <person name="Alvarado L."/>
            <person name="Berlin A."/>
            <person name="Chapman S.B."/>
            <person name="Chen Z."/>
            <person name="Freedman E."/>
            <person name="Gellesch M."/>
            <person name="Goldberg J."/>
            <person name="Griggs A."/>
            <person name="Gujja S."/>
            <person name="Heilman E."/>
            <person name="Heiman D."/>
            <person name="Howarth C."/>
            <person name="Mehta T."/>
            <person name="Neiman D."/>
            <person name="Pearson M."/>
            <person name="Roberts A."/>
            <person name="Saif S."/>
            <person name="Shea T."/>
            <person name="Shenoy N."/>
            <person name="Sisk P."/>
            <person name="Stolte C."/>
            <person name="Sykes S."/>
            <person name="White J."/>
            <person name="Yandava C."/>
            <person name="Haas B."/>
            <person name="Nusbaum C."/>
            <person name="Birren B."/>
        </authorList>
    </citation>
    <scope>NUCLEOTIDE SEQUENCE [LARGE SCALE GENOMIC DNA]</scope>
    <source>
        <strain evidence="2 3">NRRL 6337</strain>
    </source>
</reference>
<gene>
    <name evidence="2" type="ORF">MVEG_12130</name>
</gene>
<dbReference type="Pfam" id="PF02036">
    <property type="entry name" value="SCP2"/>
    <property type="match status" value="1"/>
</dbReference>
<accession>A0A086TJ49</accession>
<dbReference type="AlphaFoldDB" id="A0A086TJ49"/>
<dbReference type="InterPro" id="IPR036527">
    <property type="entry name" value="SCP2_sterol-bd_dom_sf"/>
</dbReference>
<proteinExistence type="predicted"/>
<evidence type="ECO:0000259" key="1">
    <source>
        <dbReference type="Pfam" id="PF02036"/>
    </source>
</evidence>
<dbReference type="SUPFAM" id="SSF55718">
    <property type="entry name" value="SCP-like"/>
    <property type="match status" value="1"/>
</dbReference>
<keyword evidence="3" id="KW-1185">Reference proteome</keyword>
<dbReference type="Gene3D" id="3.30.1050.10">
    <property type="entry name" value="SCP2 sterol-binding domain"/>
    <property type="match status" value="1"/>
</dbReference>
<dbReference type="InterPro" id="IPR003033">
    <property type="entry name" value="SCP2_sterol-bd_dom"/>
</dbReference>
<dbReference type="GO" id="GO:0005829">
    <property type="term" value="C:cytosol"/>
    <property type="evidence" value="ECO:0007669"/>
    <property type="project" value="TreeGrafter"/>
</dbReference>
<name>A0A086TJ49_9FUNG</name>
<organism evidence="2 3">
    <name type="scientific">Podila verticillata NRRL 6337</name>
    <dbReference type="NCBI Taxonomy" id="1069443"/>
    <lineage>
        <taxon>Eukaryota</taxon>
        <taxon>Fungi</taxon>
        <taxon>Fungi incertae sedis</taxon>
        <taxon>Mucoromycota</taxon>
        <taxon>Mortierellomycotina</taxon>
        <taxon>Mortierellomycetes</taxon>
        <taxon>Mortierellales</taxon>
        <taxon>Mortierellaceae</taxon>
        <taxon>Podila</taxon>
    </lineage>
</organism>
<dbReference type="PANTHER" id="PTHR10094:SF25">
    <property type="entry name" value="SCP2 STEROL-BINDING DOMAIN-CONTAINING PROTEIN 1"/>
    <property type="match status" value="1"/>
</dbReference>
<evidence type="ECO:0000313" key="3">
    <source>
        <dbReference type="Proteomes" id="UP000243308"/>
    </source>
</evidence>
<evidence type="ECO:0000313" key="2">
    <source>
        <dbReference type="EMBL" id="KFH61976.1"/>
    </source>
</evidence>
<dbReference type="Proteomes" id="UP000243308">
    <property type="component" value="Unassembled WGS sequence"/>
</dbReference>